<dbReference type="STRING" id="39495.SAMN02745111_00893"/>
<feature type="domain" description="HTH cro/C1-type" evidence="2">
    <location>
        <begin position="9"/>
        <end position="63"/>
    </location>
</feature>
<dbReference type="InterPro" id="IPR010982">
    <property type="entry name" value="Lambda_DNA-bd_dom_sf"/>
</dbReference>
<name>A0A1T4VGM8_9FIRM</name>
<dbReference type="Gene3D" id="1.25.40.10">
    <property type="entry name" value="Tetratricopeptide repeat domain"/>
    <property type="match status" value="1"/>
</dbReference>
<dbReference type="AlphaFoldDB" id="A0A1T4VGM8"/>
<keyword evidence="1 3" id="KW-0238">DNA-binding</keyword>
<dbReference type="SUPFAM" id="SSF47413">
    <property type="entry name" value="lambda repressor-like DNA-binding domains"/>
    <property type="match status" value="1"/>
</dbReference>
<dbReference type="PANTHER" id="PTHR46558">
    <property type="entry name" value="TRACRIPTIONAL REGULATORY PROTEIN-RELATED-RELATED"/>
    <property type="match status" value="1"/>
</dbReference>
<accession>A0A1T4VGM8</accession>
<dbReference type="EMBL" id="FUXZ01000005">
    <property type="protein sequence ID" value="SKA64095.1"/>
    <property type="molecule type" value="Genomic_DNA"/>
</dbReference>
<dbReference type="SUPFAM" id="SSF48452">
    <property type="entry name" value="TPR-like"/>
    <property type="match status" value="1"/>
</dbReference>
<gene>
    <name evidence="3" type="ORF">SAMN02745111_00893</name>
</gene>
<evidence type="ECO:0000256" key="1">
    <source>
        <dbReference type="ARBA" id="ARBA00023125"/>
    </source>
</evidence>
<dbReference type="RefSeq" id="WP_078765774.1">
    <property type="nucleotide sequence ID" value="NZ_FUXZ01000005.1"/>
</dbReference>
<reference evidence="3 4" key="1">
    <citation type="submission" date="2017-02" db="EMBL/GenBank/DDBJ databases">
        <authorList>
            <person name="Peterson S.W."/>
        </authorList>
    </citation>
    <scope>NUCLEOTIDE SEQUENCE [LARGE SCALE GENOMIC DNA]</scope>
    <source>
        <strain evidence="3 4">ATCC 35992</strain>
    </source>
</reference>
<dbReference type="PROSITE" id="PS50943">
    <property type="entry name" value="HTH_CROC1"/>
    <property type="match status" value="1"/>
</dbReference>
<dbReference type="Gene3D" id="1.10.260.40">
    <property type="entry name" value="lambda repressor-like DNA-binding domains"/>
    <property type="match status" value="1"/>
</dbReference>
<dbReference type="InterPro" id="IPR001387">
    <property type="entry name" value="Cro/C1-type_HTH"/>
</dbReference>
<proteinExistence type="predicted"/>
<dbReference type="CDD" id="cd00093">
    <property type="entry name" value="HTH_XRE"/>
    <property type="match status" value="1"/>
</dbReference>
<dbReference type="Proteomes" id="UP000190814">
    <property type="component" value="Unassembled WGS sequence"/>
</dbReference>
<dbReference type="InterPro" id="IPR011990">
    <property type="entry name" value="TPR-like_helical_dom_sf"/>
</dbReference>
<dbReference type="Pfam" id="PF01381">
    <property type="entry name" value="HTH_3"/>
    <property type="match status" value="1"/>
</dbReference>
<organism evidence="3 4">
    <name type="scientific">Eubacterium uniforme</name>
    <dbReference type="NCBI Taxonomy" id="39495"/>
    <lineage>
        <taxon>Bacteria</taxon>
        <taxon>Bacillati</taxon>
        <taxon>Bacillota</taxon>
        <taxon>Clostridia</taxon>
        <taxon>Eubacteriales</taxon>
        <taxon>Eubacteriaceae</taxon>
        <taxon>Eubacterium</taxon>
    </lineage>
</organism>
<sequence length="368" mass="42618">MELVLKDNIKKYRKEMGLTQEELAEALGVTTGAVSKWENGNNVPDVMTLMELADFFNISMDVLFGFDLSSKKIDDIESEVMSLLQDYKFEEAISKVQAALGRYPQNFKILNVGANVYYYRWFTTRNLDDRNKAIELLEKALLFIPDDEDFSQNEYTIKVRIASLYGSDDFERAVCELEKINYDGVNDYTISEICLRNGDIEKALLHGSSCFLTSTSRIFNACVLMAVSLVRRGKAKDLSEALDLMDVSNKIIETVCMEGDSKALYRIETINFIMKGFIYCCMNDDENMKKYIREAYEYACDFDNLEEKGKLFANMKFNHLDHDFEFDILGADVRNGLYDLIKQLYDYMPKNKHKFVKKVQAEYELLYK</sequence>
<keyword evidence="4" id="KW-1185">Reference proteome</keyword>
<dbReference type="OrthoDB" id="9812495at2"/>
<evidence type="ECO:0000313" key="4">
    <source>
        <dbReference type="Proteomes" id="UP000190814"/>
    </source>
</evidence>
<protein>
    <submittedName>
        <fullName evidence="3">DNA-binding transcriptional regulator, XRE-family HTH domain</fullName>
    </submittedName>
</protein>
<dbReference type="PANTHER" id="PTHR46558:SF11">
    <property type="entry name" value="HTH-TYPE TRANSCRIPTIONAL REGULATOR XRE"/>
    <property type="match status" value="1"/>
</dbReference>
<evidence type="ECO:0000313" key="3">
    <source>
        <dbReference type="EMBL" id="SKA64095.1"/>
    </source>
</evidence>
<dbReference type="GO" id="GO:0003677">
    <property type="term" value="F:DNA binding"/>
    <property type="evidence" value="ECO:0007669"/>
    <property type="project" value="UniProtKB-KW"/>
</dbReference>
<evidence type="ECO:0000259" key="2">
    <source>
        <dbReference type="PROSITE" id="PS50943"/>
    </source>
</evidence>
<dbReference type="SMART" id="SM00530">
    <property type="entry name" value="HTH_XRE"/>
    <property type="match status" value="1"/>
</dbReference>